<dbReference type="InterPro" id="IPR029063">
    <property type="entry name" value="SAM-dependent_MTases_sf"/>
</dbReference>
<protein>
    <submittedName>
        <fullName evidence="5">Methyltransferase domain-containing protein</fullName>
    </submittedName>
</protein>
<feature type="domain" description="THUMP" evidence="4">
    <location>
        <begin position="42"/>
        <end position="153"/>
    </location>
</feature>
<dbReference type="GO" id="GO:0008990">
    <property type="term" value="F:rRNA (guanine-N2-)-methyltransferase activity"/>
    <property type="evidence" value="ECO:0007669"/>
    <property type="project" value="TreeGrafter"/>
</dbReference>
<reference evidence="5" key="1">
    <citation type="journal article" date="2020" name="mSystems">
        <title>Genome- and Community-Level Interaction Insights into Carbon Utilization and Element Cycling Functions of Hydrothermarchaeota in Hydrothermal Sediment.</title>
        <authorList>
            <person name="Zhou Z."/>
            <person name="Liu Y."/>
            <person name="Xu W."/>
            <person name="Pan J."/>
            <person name="Luo Z.H."/>
            <person name="Li M."/>
        </authorList>
    </citation>
    <scope>NUCLEOTIDE SEQUENCE [LARGE SCALE GENOMIC DNA]</scope>
    <source>
        <strain evidence="5">SpSt-1056</strain>
    </source>
</reference>
<dbReference type="PROSITE" id="PS00092">
    <property type="entry name" value="N6_MTASE"/>
    <property type="match status" value="1"/>
</dbReference>
<accession>A0A7C5LD65</accession>
<dbReference type="InterPro" id="IPR000241">
    <property type="entry name" value="RlmKL-like_Mtase"/>
</dbReference>
<dbReference type="SMART" id="SM00981">
    <property type="entry name" value="THUMP"/>
    <property type="match status" value="1"/>
</dbReference>
<dbReference type="CDD" id="cd02440">
    <property type="entry name" value="AdoMet_MTases"/>
    <property type="match status" value="1"/>
</dbReference>
<dbReference type="Gene3D" id="3.30.2130.30">
    <property type="match status" value="1"/>
</dbReference>
<keyword evidence="1 5" id="KW-0489">Methyltransferase</keyword>
<dbReference type="GO" id="GO:0003723">
    <property type="term" value="F:RNA binding"/>
    <property type="evidence" value="ECO:0007669"/>
    <property type="project" value="UniProtKB-UniRule"/>
</dbReference>
<dbReference type="GO" id="GO:0070043">
    <property type="term" value="F:rRNA (guanine-N7-)-methyltransferase activity"/>
    <property type="evidence" value="ECO:0007669"/>
    <property type="project" value="TreeGrafter"/>
</dbReference>
<dbReference type="InterPro" id="IPR054170">
    <property type="entry name" value="RlmL_1st"/>
</dbReference>
<evidence type="ECO:0000256" key="1">
    <source>
        <dbReference type="ARBA" id="ARBA00022603"/>
    </source>
</evidence>
<organism evidence="5">
    <name type="scientific">Caldiarchaeum subterraneum</name>
    <dbReference type="NCBI Taxonomy" id="311458"/>
    <lineage>
        <taxon>Archaea</taxon>
        <taxon>Nitrososphaerota</taxon>
        <taxon>Candidatus Caldarchaeales</taxon>
        <taxon>Candidatus Caldarchaeaceae</taxon>
        <taxon>Candidatus Caldarchaeum</taxon>
    </lineage>
</organism>
<comment type="caution">
    <text evidence="5">The sequence shown here is derived from an EMBL/GenBank/DDBJ whole genome shotgun (WGS) entry which is preliminary data.</text>
</comment>
<dbReference type="PANTHER" id="PTHR47313">
    <property type="entry name" value="RIBOSOMAL RNA LARGE SUBUNIT METHYLTRANSFERASE K/L"/>
    <property type="match status" value="1"/>
</dbReference>
<dbReference type="InterPro" id="IPR002052">
    <property type="entry name" value="DNA_methylase_N6_adenine_CS"/>
</dbReference>
<dbReference type="PANTHER" id="PTHR47313:SF1">
    <property type="entry name" value="RIBOSOMAL RNA LARGE SUBUNIT METHYLTRANSFERASE K_L"/>
    <property type="match status" value="1"/>
</dbReference>
<evidence type="ECO:0000256" key="3">
    <source>
        <dbReference type="PROSITE-ProRule" id="PRU00529"/>
    </source>
</evidence>
<gene>
    <name evidence="5" type="ORF">ENM11_05955</name>
</gene>
<dbReference type="SUPFAM" id="SSF143437">
    <property type="entry name" value="THUMP domain-like"/>
    <property type="match status" value="1"/>
</dbReference>
<proteinExistence type="predicted"/>
<dbReference type="Pfam" id="PF01170">
    <property type="entry name" value="UPF0020"/>
    <property type="match status" value="1"/>
</dbReference>
<dbReference type="Gene3D" id="3.40.50.150">
    <property type="entry name" value="Vaccinia Virus protein VP39"/>
    <property type="match status" value="1"/>
</dbReference>
<dbReference type="PROSITE" id="PS01261">
    <property type="entry name" value="UPF0020"/>
    <property type="match status" value="1"/>
</dbReference>
<dbReference type="EMBL" id="DRWN01000050">
    <property type="protein sequence ID" value="HHK68679.1"/>
    <property type="molecule type" value="Genomic_DNA"/>
</dbReference>
<name>A0A7C5LD65_CALS0</name>
<evidence type="ECO:0000256" key="2">
    <source>
        <dbReference type="ARBA" id="ARBA00022679"/>
    </source>
</evidence>
<dbReference type="Pfam" id="PF02926">
    <property type="entry name" value="THUMP"/>
    <property type="match status" value="1"/>
</dbReference>
<dbReference type="GO" id="GO:0008033">
    <property type="term" value="P:tRNA processing"/>
    <property type="evidence" value="ECO:0007669"/>
    <property type="project" value="UniProtKB-ARBA"/>
</dbReference>
<keyword evidence="2 5" id="KW-0808">Transferase</keyword>
<evidence type="ECO:0000259" key="4">
    <source>
        <dbReference type="PROSITE" id="PS51165"/>
    </source>
</evidence>
<keyword evidence="3" id="KW-0694">RNA-binding</keyword>
<dbReference type="Pfam" id="PF22020">
    <property type="entry name" value="RlmL_1st"/>
    <property type="match status" value="1"/>
</dbReference>
<dbReference type="SUPFAM" id="SSF53335">
    <property type="entry name" value="S-adenosyl-L-methionine-dependent methyltransferases"/>
    <property type="match status" value="1"/>
</dbReference>
<sequence>MKFFATTYSGLEDVAASEISKLLNIEAERDVEKVFFDGSLEDCVKLNYGGQTVNKVFLMLLKDKVEGLSDVETLAQSLDYTWVIERDQSFAVRAERIGVHSFTSLDIAAAVGKAVIESYKAATGVRLKVDLRQPDVEICAILRDSELLISVNTTGESLHRRYYRAGYHRAALSPNIANALVRLSGWKPSQSLLDPFCGSGTIPLEAALYGLCVSPGLRRGVLAFEKLKFIDPDVSARCRMALHKMEKVGERLEITGLDISTNSIAVAQSSLAQSGLGETVKFMVGDVLALEKFLEHDVDRVVCNPPFGVRMRLKEPAKFYTEAFTSIRRSCPDATLTTIVSKPTIAVKAMETSGYTPISIRKILLGPVAGYVLTAV</sequence>
<dbReference type="AlphaFoldDB" id="A0A7C5LD65"/>
<dbReference type="InterPro" id="IPR004114">
    <property type="entry name" value="THUMP_dom"/>
</dbReference>
<dbReference type="InterPro" id="IPR053943">
    <property type="entry name" value="RlmKL-like_Mtase_CS"/>
</dbReference>
<dbReference type="PROSITE" id="PS51165">
    <property type="entry name" value="THUMP"/>
    <property type="match status" value="1"/>
</dbReference>
<dbReference type="CDD" id="cd11715">
    <property type="entry name" value="THUMP_AdoMetMT"/>
    <property type="match status" value="1"/>
</dbReference>
<evidence type="ECO:0000313" key="5">
    <source>
        <dbReference type="EMBL" id="HHK68679.1"/>
    </source>
</evidence>